<protein>
    <submittedName>
        <fullName evidence="1">Uncharacterized protein</fullName>
    </submittedName>
</protein>
<name>A0A1B0AE52_GLOPL</name>
<accession>A0A1B0AE52</accession>
<evidence type="ECO:0000313" key="1">
    <source>
        <dbReference type="EnsemblMetazoa" id="GPAI042837-PA"/>
    </source>
</evidence>
<reference evidence="2" key="1">
    <citation type="submission" date="2014-03" db="EMBL/GenBank/DDBJ databases">
        <authorList>
            <person name="Aksoy S."/>
            <person name="Warren W."/>
            <person name="Wilson R.K."/>
        </authorList>
    </citation>
    <scope>NUCLEOTIDE SEQUENCE [LARGE SCALE GENOMIC DNA]</scope>
    <source>
        <strain evidence="2">IAEA</strain>
    </source>
</reference>
<dbReference type="Proteomes" id="UP000092445">
    <property type="component" value="Unassembled WGS sequence"/>
</dbReference>
<evidence type="ECO:0000313" key="2">
    <source>
        <dbReference type="Proteomes" id="UP000092445"/>
    </source>
</evidence>
<dbReference type="AlphaFoldDB" id="A0A1B0AE52"/>
<organism evidence="1 2">
    <name type="scientific">Glossina pallidipes</name>
    <name type="common">Tsetse fly</name>
    <dbReference type="NCBI Taxonomy" id="7398"/>
    <lineage>
        <taxon>Eukaryota</taxon>
        <taxon>Metazoa</taxon>
        <taxon>Ecdysozoa</taxon>
        <taxon>Arthropoda</taxon>
        <taxon>Hexapoda</taxon>
        <taxon>Insecta</taxon>
        <taxon>Pterygota</taxon>
        <taxon>Neoptera</taxon>
        <taxon>Endopterygota</taxon>
        <taxon>Diptera</taxon>
        <taxon>Brachycera</taxon>
        <taxon>Muscomorpha</taxon>
        <taxon>Hippoboscoidea</taxon>
        <taxon>Glossinidae</taxon>
        <taxon>Glossina</taxon>
    </lineage>
</organism>
<dbReference type="PROSITE" id="PS51257">
    <property type="entry name" value="PROKAR_LIPOPROTEIN"/>
    <property type="match status" value="1"/>
</dbReference>
<proteinExistence type="predicted"/>
<keyword evidence="2" id="KW-1185">Reference proteome</keyword>
<sequence length="122" mass="13957">MSFKQTCIEREPAWNRAQRFRNEIGFVSQFATSCTLETAMPITNINIRGPERQADALCLMRSEGRNVLEAKERCQQLLMELKPFALTQVKCGQQMYFNGDRFKSNGKATRSGLTIAHSLYCK</sequence>
<dbReference type="EnsemblMetazoa" id="GPAI042837-RA">
    <property type="protein sequence ID" value="GPAI042837-PA"/>
    <property type="gene ID" value="GPAI042837"/>
</dbReference>
<dbReference type="VEuPathDB" id="VectorBase:GPAI042837"/>
<reference evidence="1" key="2">
    <citation type="submission" date="2020-05" db="UniProtKB">
        <authorList>
            <consortium name="EnsemblMetazoa"/>
        </authorList>
    </citation>
    <scope>IDENTIFICATION</scope>
    <source>
        <strain evidence="1">IAEA</strain>
    </source>
</reference>